<dbReference type="AlphaFoldDB" id="A0A8S9G2Y1"/>
<reference evidence="1" key="1">
    <citation type="submission" date="2019-12" db="EMBL/GenBank/DDBJ databases">
        <title>Genome sequencing and annotation of Brassica cretica.</title>
        <authorList>
            <person name="Studholme D.J."/>
            <person name="Sarris P.F."/>
        </authorList>
    </citation>
    <scope>NUCLEOTIDE SEQUENCE</scope>
    <source>
        <strain evidence="1">PFS-001/15</strain>
        <tissue evidence="1">Leaf</tissue>
    </source>
</reference>
<organism evidence="1 3">
    <name type="scientific">Brassica cretica</name>
    <name type="common">Mustard</name>
    <dbReference type="NCBI Taxonomy" id="69181"/>
    <lineage>
        <taxon>Eukaryota</taxon>
        <taxon>Viridiplantae</taxon>
        <taxon>Streptophyta</taxon>
        <taxon>Embryophyta</taxon>
        <taxon>Tracheophyta</taxon>
        <taxon>Spermatophyta</taxon>
        <taxon>Magnoliopsida</taxon>
        <taxon>eudicotyledons</taxon>
        <taxon>Gunneridae</taxon>
        <taxon>Pentapetalae</taxon>
        <taxon>rosids</taxon>
        <taxon>malvids</taxon>
        <taxon>Brassicales</taxon>
        <taxon>Brassicaceae</taxon>
        <taxon>Brassiceae</taxon>
        <taxon>Brassica</taxon>
    </lineage>
</organism>
<sequence>MWRISGSFVVSAVSRRWWWLRARGCPVPLRTGPGVLPQGSSPLEDYGECMKGIPAAADYGG</sequence>
<proteinExistence type="predicted"/>
<evidence type="ECO:0000313" key="3">
    <source>
        <dbReference type="Proteomes" id="UP000712281"/>
    </source>
</evidence>
<dbReference type="Proteomes" id="UP000712281">
    <property type="component" value="Unassembled WGS sequence"/>
</dbReference>
<dbReference type="EMBL" id="QGKW02002005">
    <property type="protein sequence ID" value="KAF2540403.1"/>
    <property type="molecule type" value="Genomic_DNA"/>
</dbReference>
<comment type="caution">
    <text evidence="1">The sequence shown here is derived from an EMBL/GenBank/DDBJ whole genome shotgun (WGS) entry which is preliminary data.</text>
</comment>
<protein>
    <submittedName>
        <fullName evidence="1">Uncharacterized protein</fullName>
    </submittedName>
</protein>
<gene>
    <name evidence="2" type="ORF">F2Q68_00032448</name>
    <name evidence="1" type="ORF">F2Q68_00032450</name>
</gene>
<accession>A0A8S9G2Y1</accession>
<dbReference type="EMBL" id="QGKW02002005">
    <property type="protein sequence ID" value="KAF2544018.1"/>
    <property type="molecule type" value="Genomic_DNA"/>
</dbReference>
<evidence type="ECO:0000313" key="1">
    <source>
        <dbReference type="EMBL" id="KAF2540403.1"/>
    </source>
</evidence>
<evidence type="ECO:0000313" key="2">
    <source>
        <dbReference type="EMBL" id="KAF2544018.1"/>
    </source>
</evidence>
<name>A0A8S9G2Y1_BRACR</name>